<proteinExistence type="predicted"/>
<protein>
    <submittedName>
        <fullName evidence="1">Uncharacterized protein</fullName>
    </submittedName>
</protein>
<dbReference type="Proteomes" id="UP000007819">
    <property type="component" value="Chromosome X"/>
</dbReference>
<reference evidence="1" key="2">
    <citation type="submission" date="2022-06" db="UniProtKB">
        <authorList>
            <consortium name="EnsemblMetazoa"/>
        </authorList>
    </citation>
    <scope>IDENTIFICATION</scope>
</reference>
<dbReference type="KEGG" id="api:100576020"/>
<dbReference type="EnsemblMetazoa" id="XM_029491758.1">
    <property type="protein sequence ID" value="XP_029347618.1"/>
    <property type="gene ID" value="LOC100576020"/>
</dbReference>
<organism evidence="1 2">
    <name type="scientific">Acyrthosiphon pisum</name>
    <name type="common">Pea aphid</name>
    <dbReference type="NCBI Taxonomy" id="7029"/>
    <lineage>
        <taxon>Eukaryota</taxon>
        <taxon>Metazoa</taxon>
        <taxon>Ecdysozoa</taxon>
        <taxon>Arthropoda</taxon>
        <taxon>Hexapoda</taxon>
        <taxon>Insecta</taxon>
        <taxon>Pterygota</taxon>
        <taxon>Neoptera</taxon>
        <taxon>Paraneoptera</taxon>
        <taxon>Hemiptera</taxon>
        <taxon>Sternorrhyncha</taxon>
        <taxon>Aphidomorpha</taxon>
        <taxon>Aphidoidea</taxon>
        <taxon>Aphididae</taxon>
        <taxon>Macrosiphini</taxon>
        <taxon>Acyrthosiphon</taxon>
    </lineage>
</organism>
<evidence type="ECO:0000313" key="1">
    <source>
        <dbReference type="EnsemblMetazoa" id="XP_029347618.1"/>
    </source>
</evidence>
<name>A0A8R2NT83_ACYPI</name>
<dbReference type="RefSeq" id="XP_029347618.1">
    <property type="nucleotide sequence ID" value="XM_029491758.1"/>
</dbReference>
<evidence type="ECO:0000313" key="2">
    <source>
        <dbReference type="Proteomes" id="UP000007819"/>
    </source>
</evidence>
<dbReference type="AlphaFoldDB" id="A0A8R2NT83"/>
<accession>A0A8R2NT83</accession>
<dbReference type="GeneID" id="100576020"/>
<sequence>MQLDRADRIVKSAPNLTRQIHLYAVTQLAENWENRMVQKSQESCYADPNILSPSCPPKPIITSLQDDSCTIRDAFDKSEDQILAKPLDHIDGPQPPSCPRIDIRENICKIVNTIIIIPNKIV</sequence>
<keyword evidence="2" id="KW-1185">Reference proteome</keyword>
<reference evidence="2" key="1">
    <citation type="submission" date="2010-06" db="EMBL/GenBank/DDBJ databases">
        <authorList>
            <person name="Jiang H."/>
            <person name="Abraham K."/>
            <person name="Ali S."/>
            <person name="Alsbrooks S.L."/>
            <person name="Anim B.N."/>
            <person name="Anosike U.S."/>
            <person name="Attaway T."/>
            <person name="Bandaranaike D.P."/>
            <person name="Battles P.K."/>
            <person name="Bell S.N."/>
            <person name="Bell A.V."/>
            <person name="Beltran B."/>
            <person name="Bickham C."/>
            <person name="Bustamante Y."/>
            <person name="Caleb T."/>
            <person name="Canada A."/>
            <person name="Cardenas V."/>
            <person name="Carter K."/>
            <person name="Chacko J."/>
            <person name="Chandrabose M.N."/>
            <person name="Chavez D."/>
            <person name="Chavez A."/>
            <person name="Chen L."/>
            <person name="Chu H.-S."/>
            <person name="Claassen K.J."/>
            <person name="Cockrell R."/>
            <person name="Collins M."/>
            <person name="Cooper J.A."/>
            <person name="Cree A."/>
            <person name="Curry S.M."/>
            <person name="Da Y."/>
            <person name="Dao M.D."/>
            <person name="Das B."/>
            <person name="Davila M.-L."/>
            <person name="Davy-Carroll L."/>
            <person name="Denson S."/>
            <person name="Dinh H."/>
            <person name="Ebong V.E."/>
            <person name="Edwards J.R."/>
            <person name="Egan A."/>
            <person name="El-Daye J."/>
            <person name="Escobedo L."/>
            <person name="Fernandez S."/>
            <person name="Fernando P.R."/>
            <person name="Flagg N."/>
            <person name="Forbes L.D."/>
            <person name="Fowler R.G."/>
            <person name="Fu Q."/>
            <person name="Gabisi R.A."/>
            <person name="Ganer J."/>
            <person name="Garbino Pronczuk A."/>
            <person name="Garcia R.M."/>
            <person name="Garner T."/>
            <person name="Garrett T.E."/>
            <person name="Gonzalez D.A."/>
            <person name="Hamid H."/>
            <person name="Hawkins E.S."/>
            <person name="Hirani K."/>
            <person name="Hogues M.E."/>
            <person name="Hollins B."/>
            <person name="Hsiao C.-H."/>
            <person name="Jabil R."/>
            <person name="James M.L."/>
            <person name="Jhangiani S.N."/>
            <person name="Johnson B."/>
            <person name="Johnson Q."/>
            <person name="Joshi V."/>
            <person name="Kalu J.B."/>
            <person name="Kam C."/>
            <person name="Kashfia A."/>
            <person name="Keebler J."/>
            <person name="Kisamo H."/>
            <person name="Kovar C.L."/>
            <person name="Lago L.A."/>
            <person name="Lai C.-Y."/>
            <person name="Laidlaw J."/>
            <person name="Lara F."/>
            <person name="Le T.-K."/>
            <person name="Lee S.L."/>
            <person name="Legall F.H."/>
            <person name="Lemon S.J."/>
            <person name="Lewis L.R."/>
            <person name="Li B."/>
            <person name="Liu Y."/>
            <person name="Liu Y.-S."/>
            <person name="Lopez J."/>
            <person name="Lozado R.J."/>
            <person name="Lu J."/>
            <person name="Madu R.C."/>
            <person name="Maheshwari M."/>
            <person name="Maheshwari R."/>
            <person name="Malloy K."/>
            <person name="Martinez E."/>
            <person name="Mathew T."/>
            <person name="Mercado I.C."/>
            <person name="Mercado C."/>
            <person name="Meyer B."/>
            <person name="Montgomery K."/>
            <person name="Morgan M.B."/>
            <person name="Munidasa M."/>
            <person name="Nazareth L.V."/>
            <person name="Nelson J."/>
            <person name="Ng B.M."/>
            <person name="Nguyen N.B."/>
            <person name="Nguyen P.Q."/>
            <person name="Nguyen T."/>
            <person name="Obregon M."/>
            <person name="Okwuonu G.O."/>
            <person name="Onwere C.G."/>
            <person name="Orozco G."/>
            <person name="Parra A."/>
            <person name="Patel S."/>
            <person name="Patil S."/>
            <person name="Perez A."/>
            <person name="Perez Y."/>
            <person name="Pham C."/>
            <person name="Primus E.L."/>
            <person name="Pu L.-L."/>
            <person name="Puazo M."/>
            <person name="Qin X."/>
            <person name="Quiroz J.B."/>
            <person name="Reese J."/>
            <person name="Richards S."/>
            <person name="Rives C.M."/>
            <person name="Robberts R."/>
            <person name="Ruiz S.J."/>
            <person name="Ruiz M.J."/>
            <person name="Santibanez J."/>
            <person name="Schneider B.W."/>
            <person name="Sisson I."/>
            <person name="Smith M."/>
            <person name="Sodergren E."/>
            <person name="Song X.-Z."/>
            <person name="Song B.B."/>
            <person name="Summersgill H."/>
            <person name="Thelus R."/>
            <person name="Thornton R.D."/>
            <person name="Trejos Z.Y."/>
            <person name="Usmani K."/>
            <person name="Vattathil S."/>
            <person name="Villasana D."/>
            <person name="Walker D.L."/>
            <person name="Wang S."/>
            <person name="Wang K."/>
            <person name="White C.S."/>
            <person name="Williams A.C."/>
            <person name="Williamson J."/>
            <person name="Wilson K."/>
            <person name="Woghiren I.O."/>
            <person name="Woodworth J.R."/>
            <person name="Worley K.C."/>
            <person name="Wright R.A."/>
            <person name="Wu W."/>
            <person name="Young L."/>
            <person name="Zhang L."/>
            <person name="Zhang J."/>
            <person name="Zhu Y."/>
            <person name="Muzny D.M."/>
            <person name="Weinstock G."/>
            <person name="Gibbs R.A."/>
        </authorList>
    </citation>
    <scope>NUCLEOTIDE SEQUENCE [LARGE SCALE GENOMIC DNA]</scope>
    <source>
        <strain evidence="2">LSR1</strain>
    </source>
</reference>